<keyword evidence="8 14" id="KW-0963">Cytoplasm</keyword>
<dbReference type="FunFam" id="3.30.420.10:FF:000006">
    <property type="entry name" value="Ribonuclease HII"/>
    <property type="match status" value="1"/>
</dbReference>
<evidence type="ECO:0000256" key="10">
    <source>
        <dbReference type="ARBA" id="ARBA00022723"/>
    </source>
</evidence>
<evidence type="ECO:0000313" key="18">
    <source>
        <dbReference type="EMBL" id="PWD84798.1"/>
    </source>
</evidence>
<comment type="subcellular location">
    <subcellularLocation>
        <location evidence="4 14">Cytoplasm</location>
    </subcellularLocation>
</comment>
<keyword evidence="12 14" id="KW-0378">Hydrolase</keyword>
<protein>
    <recommendedName>
        <fullName evidence="7 14">Ribonuclease HII</fullName>
        <shortName evidence="14">RNase HII</shortName>
        <ecNumber evidence="6 14">3.1.26.4</ecNumber>
    </recommendedName>
</protein>
<dbReference type="CDD" id="cd07182">
    <property type="entry name" value="RNase_HII_bacteria_HII_like"/>
    <property type="match status" value="1"/>
</dbReference>
<evidence type="ECO:0000256" key="1">
    <source>
        <dbReference type="ARBA" id="ARBA00000077"/>
    </source>
</evidence>
<evidence type="ECO:0000256" key="7">
    <source>
        <dbReference type="ARBA" id="ARBA00019179"/>
    </source>
</evidence>
<dbReference type="GO" id="GO:0030145">
    <property type="term" value="F:manganese ion binding"/>
    <property type="evidence" value="ECO:0007669"/>
    <property type="project" value="UniProtKB-UniRule"/>
</dbReference>
<dbReference type="NCBIfam" id="NF000594">
    <property type="entry name" value="PRK00015.1-1"/>
    <property type="match status" value="1"/>
</dbReference>
<dbReference type="RefSeq" id="WP_109235930.1">
    <property type="nucleotide sequence ID" value="NZ_BMXZ01000001.1"/>
</dbReference>
<keyword evidence="9 14" id="KW-0540">Nuclease</keyword>
<dbReference type="HAMAP" id="MF_00052_B">
    <property type="entry name" value="RNase_HII_B"/>
    <property type="match status" value="1"/>
</dbReference>
<evidence type="ECO:0000256" key="14">
    <source>
        <dbReference type="HAMAP-Rule" id="MF_00052"/>
    </source>
</evidence>
<dbReference type="EC" id="3.1.26.4" evidence="6 14"/>
<organism evidence="18 19">
    <name type="scientific">Ignatzschineria indica</name>
    <dbReference type="NCBI Taxonomy" id="472583"/>
    <lineage>
        <taxon>Bacteria</taxon>
        <taxon>Pseudomonadati</taxon>
        <taxon>Pseudomonadota</taxon>
        <taxon>Gammaproteobacteria</taxon>
        <taxon>Cardiobacteriales</taxon>
        <taxon>Ignatzschineriaceae</taxon>
        <taxon>Ignatzschineria</taxon>
    </lineage>
</organism>
<evidence type="ECO:0000256" key="16">
    <source>
        <dbReference type="RuleBase" id="RU003515"/>
    </source>
</evidence>
<feature type="domain" description="RNase H type-2" evidence="17">
    <location>
        <begin position="19"/>
        <end position="208"/>
    </location>
</feature>
<dbReference type="PANTHER" id="PTHR10954:SF18">
    <property type="entry name" value="RIBONUCLEASE HII"/>
    <property type="match status" value="1"/>
</dbReference>
<feature type="binding site" evidence="14 15">
    <location>
        <position position="25"/>
    </location>
    <ligand>
        <name>a divalent metal cation</name>
        <dbReference type="ChEBI" id="CHEBI:60240"/>
    </ligand>
</feature>
<dbReference type="InterPro" id="IPR012337">
    <property type="entry name" value="RNaseH-like_sf"/>
</dbReference>
<keyword evidence="13 14" id="KW-0464">Manganese</keyword>
<comment type="similarity">
    <text evidence="5 14 16">Belongs to the RNase HII family.</text>
</comment>
<dbReference type="PROSITE" id="PS51975">
    <property type="entry name" value="RNASE_H_2"/>
    <property type="match status" value="1"/>
</dbReference>
<comment type="function">
    <text evidence="3 14 16">Endonuclease that specifically degrades the RNA of RNA-DNA hybrids.</text>
</comment>
<keyword evidence="19" id="KW-1185">Reference proteome</keyword>
<dbReference type="InterPro" id="IPR036397">
    <property type="entry name" value="RNaseH_sf"/>
</dbReference>
<evidence type="ECO:0000256" key="8">
    <source>
        <dbReference type="ARBA" id="ARBA00022490"/>
    </source>
</evidence>
<dbReference type="Pfam" id="PF01351">
    <property type="entry name" value="RNase_HII"/>
    <property type="match status" value="1"/>
</dbReference>
<dbReference type="GO" id="GO:0003723">
    <property type="term" value="F:RNA binding"/>
    <property type="evidence" value="ECO:0007669"/>
    <property type="project" value="UniProtKB-UniRule"/>
</dbReference>
<dbReference type="NCBIfam" id="NF000596">
    <property type="entry name" value="PRK00015.1-4"/>
    <property type="match status" value="1"/>
</dbReference>
<sequence>MIKSEDQQLGLFPEEDFIGLVAGVDEAGRGPLCGDVYAAAVILDPDCPIKGLDDSKKLSEKRRAILASEIKEKALAWAIASSSVAEIDEINILQATLLAMRRAVTALSIQPQLLRVDGNQDPKSDVPAITIIKGDALFAEISAASILAKDARDQSMYEADQDYPQYGFGQHKGYGTKAHLAALAQYGVTPLHRTSFAPIKRLIEKAEVRD</sequence>
<dbReference type="Proteomes" id="UP000244948">
    <property type="component" value="Unassembled WGS sequence"/>
</dbReference>
<keyword evidence="11 14" id="KW-0255">Endonuclease</keyword>
<evidence type="ECO:0000313" key="19">
    <source>
        <dbReference type="Proteomes" id="UP000244948"/>
    </source>
</evidence>
<dbReference type="InterPro" id="IPR001352">
    <property type="entry name" value="RNase_HII/HIII"/>
</dbReference>
<feature type="binding site" evidence="14 15">
    <location>
        <position position="117"/>
    </location>
    <ligand>
        <name>a divalent metal cation</name>
        <dbReference type="ChEBI" id="CHEBI:60240"/>
    </ligand>
</feature>
<evidence type="ECO:0000256" key="12">
    <source>
        <dbReference type="ARBA" id="ARBA00022801"/>
    </source>
</evidence>
<dbReference type="InterPro" id="IPR022898">
    <property type="entry name" value="RNase_HII"/>
</dbReference>
<dbReference type="GO" id="GO:0032299">
    <property type="term" value="C:ribonuclease H2 complex"/>
    <property type="evidence" value="ECO:0007669"/>
    <property type="project" value="TreeGrafter"/>
</dbReference>
<dbReference type="GO" id="GO:0043137">
    <property type="term" value="P:DNA replication, removal of RNA primer"/>
    <property type="evidence" value="ECO:0007669"/>
    <property type="project" value="TreeGrafter"/>
</dbReference>
<evidence type="ECO:0000256" key="11">
    <source>
        <dbReference type="ARBA" id="ARBA00022759"/>
    </source>
</evidence>
<evidence type="ECO:0000256" key="6">
    <source>
        <dbReference type="ARBA" id="ARBA00012180"/>
    </source>
</evidence>
<dbReference type="GO" id="GO:0005737">
    <property type="term" value="C:cytoplasm"/>
    <property type="evidence" value="ECO:0007669"/>
    <property type="project" value="UniProtKB-SubCell"/>
</dbReference>
<dbReference type="AlphaFoldDB" id="A0A2U2ANR5"/>
<comment type="caution">
    <text evidence="18">The sequence shown here is derived from an EMBL/GenBank/DDBJ whole genome shotgun (WGS) entry which is preliminary data.</text>
</comment>
<dbReference type="GO" id="GO:0006298">
    <property type="term" value="P:mismatch repair"/>
    <property type="evidence" value="ECO:0007669"/>
    <property type="project" value="TreeGrafter"/>
</dbReference>
<name>A0A2U2ANR5_9GAMM</name>
<dbReference type="EMBL" id="QEWR01000002">
    <property type="protein sequence ID" value="PWD84798.1"/>
    <property type="molecule type" value="Genomic_DNA"/>
</dbReference>
<comment type="cofactor">
    <cofactor evidence="14 15">
        <name>Mn(2+)</name>
        <dbReference type="ChEBI" id="CHEBI:29035"/>
    </cofactor>
    <cofactor evidence="14 15">
        <name>Mg(2+)</name>
        <dbReference type="ChEBI" id="CHEBI:18420"/>
    </cofactor>
    <text evidence="14 15">Manganese or magnesium. Binds 1 divalent metal ion per monomer in the absence of substrate. May bind a second metal ion after substrate binding.</text>
</comment>
<dbReference type="GO" id="GO:0004523">
    <property type="term" value="F:RNA-DNA hybrid ribonuclease activity"/>
    <property type="evidence" value="ECO:0007669"/>
    <property type="project" value="UniProtKB-UniRule"/>
</dbReference>
<reference evidence="18 19" key="1">
    <citation type="journal article" date="2018" name="Genome Announc.">
        <title>Ignatzschineria cameli sp. nov., isolated from necrotic foot tissue of dromedaries (Camelus dromedarius) and associated maggots (Wohlfahrtia species) in Dubai.</title>
        <authorList>
            <person name="Tsang C.C."/>
            <person name="Tang J.Y."/>
            <person name="Fong J.Y."/>
            <person name="Kinne J."/>
            <person name="Lee H.H."/>
            <person name="Joseph M."/>
            <person name="Jose S."/>
            <person name="Schuster R.K."/>
            <person name="Tang Y."/>
            <person name="Sivakumar S."/>
            <person name="Chen J.H."/>
            <person name="Teng J.L."/>
            <person name="Lau S.K."/>
            <person name="Wernery U."/>
            <person name="Woo P.C."/>
        </authorList>
    </citation>
    <scope>NUCLEOTIDE SEQUENCE [LARGE SCALE GENOMIC DNA]</scope>
    <source>
        <strain evidence="18 19">KCTC 22643</strain>
    </source>
</reference>
<dbReference type="SUPFAM" id="SSF53098">
    <property type="entry name" value="Ribonuclease H-like"/>
    <property type="match status" value="1"/>
</dbReference>
<accession>A0A2U2ANR5</accession>
<evidence type="ECO:0000256" key="13">
    <source>
        <dbReference type="ARBA" id="ARBA00023211"/>
    </source>
</evidence>
<keyword evidence="10 14" id="KW-0479">Metal-binding</keyword>
<comment type="catalytic activity">
    <reaction evidence="1 14 15 16">
        <text>Endonucleolytic cleavage to 5'-phosphomonoester.</text>
        <dbReference type="EC" id="3.1.26.4"/>
    </reaction>
</comment>
<dbReference type="NCBIfam" id="NF000595">
    <property type="entry name" value="PRK00015.1-3"/>
    <property type="match status" value="1"/>
</dbReference>
<comment type="cofactor">
    <cofactor evidence="2">
        <name>Mg(2+)</name>
        <dbReference type="ChEBI" id="CHEBI:18420"/>
    </cofactor>
</comment>
<dbReference type="PANTHER" id="PTHR10954">
    <property type="entry name" value="RIBONUCLEASE H2 SUBUNIT A"/>
    <property type="match status" value="1"/>
</dbReference>
<evidence type="ECO:0000256" key="9">
    <source>
        <dbReference type="ARBA" id="ARBA00022722"/>
    </source>
</evidence>
<evidence type="ECO:0000256" key="3">
    <source>
        <dbReference type="ARBA" id="ARBA00004065"/>
    </source>
</evidence>
<dbReference type="Gene3D" id="3.30.420.10">
    <property type="entry name" value="Ribonuclease H-like superfamily/Ribonuclease H"/>
    <property type="match status" value="1"/>
</dbReference>
<evidence type="ECO:0000256" key="4">
    <source>
        <dbReference type="ARBA" id="ARBA00004496"/>
    </source>
</evidence>
<evidence type="ECO:0000256" key="5">
    <source>
        <dbReference type="ARBA" id="ARBA00007383"/>
    </source>
</evidence>
<evidence type="ECO:0000256" key="15">
    <source>
        <dbReference type="PROSITE-ProRule" id="PRU01319"/>
    </source>
</evidence>
<gene>
    <name evidence="14" type="primary">rnhB</name>
    <name evidence="18" type="ORF">DC082_04530</name>
</gene>
<evidence type="ECO:0000256" key="2">
    <source>
        <dbReference type="ARBA" id="ARBA00001946"/>
    </source>
</evidence>
<evidence type="ECO:0000259" key="17">
    <source>
        <dbReference type="PROSITE" id="PS51975"/>
    </source>
</evidence>
<proteinExistence type="inferred from homology"/>
<dbReference type="InterPro" id="IPR024567">
    <property type="entry name" value="RNase_HII/HIII_dom"/>
</dbReference>
<feature type="binding site" evidence="14 15">
    <location>
        <position position="26"/>
    </location>
    <ligand>
        <name>a divalent metal cation</name>
        <dbReference type="ChEBI" id="CHEBI:60240"/>
    </ligand>
</feature>